<evidence type="ECO:0000256" key="4">
    <source>
        <dbReference type="ARBA" id="ARBA00022989"/>
    </source>
</evidence>
<evidence type="ECO:0000256" key="2">
    <source>
        <dbReference type="ARBA" id="ARBA00022475"/>
    </source>
</evidence>
<evidence type="ECO:0000313" key="9">
    <source>
        <dbReference type="EMBL" id="ADZ70534.1"/>
    </source>
</evidence>
<dbReference type="GO" id="GO:0005886">
    <property type="term" value="C:plasma membrane"/>
    <property type="evidence" value="ECO:0007669"/>
    <property type="project" value="UniProtKB-SubCell"/>
</dbReference>
<evidence type="ECO:0000256" key="5">
    <source>
        <dbReference type="ARBA" id="ARBA00023136"/>
    </source>
</evidence>
<sequence length="763" mass="79186">MPSGHGPGAPTTPARGFYSASAARLAQALLDRLRAPGGRAAQTGSSRSGTRPAPPPDHGLLWCAFAFAGGIWAYFALSDEPSPWPVALLALALAPAVAAAHSHGRLRRPLLLAWWALLGFLAGTLRTALVAAPVLGSERTVEISGFIEAIDRDGGGAQVVLAPVLLSGLAEDALPRRVRVLVRGDGADGLAAGDAVALRARLFPPSGPVRPGGYDFAFRAFYQGIGATGFAFGAVQPVDLGPRPAALEIRRQVALVRDGLGERIRRQLGDGDAGAIAVALLVGLRGGISAEAQDSLRQAGLAHVLAISGLHMALFSGGVYAAVLAVLAVFERVTLRFAIHRWAAALALIAASAYLVLSGASVATQRSYLMIALVFAGILAGRRGLTMRSLALAGLAILAWSPESLFAPGFQMSFAAVLCLIAVYGAWARRPRAAGFERRRAAGAAERMLRRAGLWLTGLVVTSLVAGVATGIVGVYHFERASPYGLIGNLLAMPVVSFVVMPAGVLALALLPFGVAAGPLWIMGRGIEAMLAAARWTQALTPNEGVVGSLPASAACLLIGGLFAMVLAAGRMRLAALAPLGLGLALALAHRPADVHIPDRGVGLAARDGSGTLRVSARRPGFASEGWLRAEAVAPSAFPSRRMTEEQQRCDAAGCVVLAHAPSAPGSDAESARGPRTAPLTIALVRDRRALPTDCVRADVVITQLQAPEGCGGQLVVDAVTRATTGALALWLVAEEGRTRIVRLERGNSQPRRPWRRPMPDSP</sequence>
<dbReference type="InterPro" id="IPR004477">
    <property type="entry name" value="ComEC_N"/>
</dbReference>
<organism evidence="9 10">
    <name type="scientific">Polymorphum gilvum (strain LMG 25793 / CGMCC 1.9160 / SL003B-26A1)</name>
    <dbReference type="NCBI Taxonomy" id="991905"/>
    <lineage>
        <taxon>Bacteria</taxon>
        <taxon>Pseudomonadati</taxon>
        <taxon>Pseudomonadota</taxon>
        <taxon>Alphaproteobacteria</taxon>
        <taxon>Rhodobacterales</taxon>
        <taxon>Paracoccaceae</taxon>
        <taxon>Polymorphum</taxon>
    </lineage>
</organism>
<keyword evidence="2" id="KW-1003">Cell membrane</keyword>
<feature type="transmembrane region" description="Helical" evidence="6">
    <location>
        <begin position="304"/>
        <end position="330"/>
    </location>
</feature>
<dbReference type="PANTHER" id="PTHR30619">
    <property type="entry name" value="DNA INTERNALIZATION/COMPETENCE PROTEIN COMEC/REC2"/>
    <property type="match status" value="1"/>
</dbReference>
<keyword evidence="10" id="KW-1185">Reference proteome</keyword>
<proteinExistence type="predicted"/>
<feature type="transmembrane region" description="Helical" evidence="6">
    <location>
        <begin position="448"/>
        <end position="478"/>
    </location>
</feature>
<evidence type="ECO:0000256" key="1">
    <source>
        <dbReference type="ARBA" id="ARBA00004651"/>
    </source>
</evidence>
<feature type="transmembrane region" description="Helical" evidence="6">
    <location>
        <begin position="59"/>
        <end position="77"/>
    </location>
</feature>
<dbReference type="eggNOG" id="COG0658">
    <property type="taxonomic scope" value="Bacteria"/>
</dbReference>
<keyword evidence="5 6" id="KW-0472">Membrane</keyword>
<dbReference type="EMBL" id="CP002568">
    <property type="protein sequence ID" value="ADZ70534.1"/>
    <property type="molecule type" value="Genomic_DNA"/>
</dbReference>
<dbReference type="Pfam" id="PF13567">
    <property type="entry name" value="DUF4131"/>
    <property type="match status" value="1"/>
</dbReference>
<feature type="domain" description="ComEC/Rec2-related protein" evidence="7">
    <location>
        <begin position="280"/>
        <end position="568"/>
    </location>
</feature>
<dbReference type="KEGG" id="pgv:SL003B_2109"/>
<feature type="transmembrane region" description="Helical" evidence="6">
    <location>
        <begin position="498"/>
        <end position="524"/>
    </location>
</feature>
<name>F2IY31_POLGS</name>
<feature type="transmembrane region" description="Helical" evidence="6">
    <location>
        <begin position="367"/>
        <end position="385"/>
    </location>
</feature>
<dbReference type="Pfam" id="PF03772">
    <property type="entry name" value="Competence"/>
    <property type="match status" value="1"/>
</dbReference>
<dbReference type="AlphaFoldDB" id="F2IY31"/>
<feature type="transmembrane region" description="Helical" evidence="6">
    <location>
        <begin position="83"/>
        <end position="100"/>
    </location>
</feature>
<protein>
    <submittedName>
        <fullName evidence="9">ComEC/Rec2-related protein</fullName>
    </submittedName>
</protein>
<evidence type="ECO:0000256" key="6">
    <source>
        <dbReference type="SAM" id="Phobius"/>
    </source>
</evidence>
<feature type="transmembrane region" description="Helical" evidence="6">
    <location>
        <begin position="545"/>
        <end position="568"/>
    </location>
</feature>
<dbReference type="InterPro" id="IPR025405">
    <property type="entry name" value="DUF4131"/>
</dbReference>
<feature type="transmembrane region" description="Helical" evidence="6">
    <location>
        <begin position="112"/>
        <end position="135"/>
    </location>
</feature>
<keyword evidence="3 6" id="KW-0812">Transmembrane</keyword>
<feature type="transmembrane region" description="Helical" evidence="6">
    <location>
        <begin position="405"/>
        <end position="427"/>
    </location>
</feature>
<accession>F2IY31</accession>
<dbReference type="STRING" id="991905.SL003B_2109"/>
<evidence type="ECO:0000259" key="7">
    <source>
        <dbReference type="Pfam" id="PF03772"/>
    </source>
</evidence>
<feature type="domain" description="DUF4131" evidence="8">
    <location>
        <begin position="82"/>
        <end position="234"/>
    </location>
</feature>
<gene>
    <name evidence="9" type="ordered locus">SL003B_2109</name>
</gene>
<dbReference type="PANTHER" id="PTHR30619:SF1">
    <property type="entry name" value="RECOMBINATION PROTEIN 2"/>
    <property type="match status" value="1"/>
</dbReference>
<evidence type="ECO:0000256" key="3">
    <source>
        <dbReference type="ARBA" id="ARBA00022692"/>
    </source>
</evidence>
<feature type="transmembrane region" description="Helical" evidence="6">
    <location>
        <begin position="342"/>
        <end position="360"/>
    </location>
</feature>
<reference evidence="9 10" key="1">
    <citation type="journal article" date="2011" name="J. Bacteriol.">
        <title>Complete genome sequence of Polymorphum gilvum SL003B-26A1T, a crude oil-degrading bacterium from oil-polluted saline soil.</title>
        <authorList>
            <person name="Li S.G."/>
            <person name="Tang Y.Q."/>
            <person name="Nie Y."/>
            <person name="Cai M."/>
            <person name="Wu X.L."/>
        </authorList>
    </citation>
    <scope>NUCLEOTIDE SEQUENCE [LARGE SCALE GENOMIC DNA]</scope>
    <source>
        <strain evidence="10">LMG 25793 / CGMCC 1.9160 / SL003B-26A1</strain>
    </source>
</reference>
<keyword evidence="4 6" id="KW-1133">Transmembrane helix</keyword>
<dbReference type="InterPro" id="IPR052159">
    <property type="entry name" value="Competence_DNA_uptake"/>
</dbReference>
<evidence type="ECO:0000313" key="10">
    <source>
        <dbReference type="Proteomes" id="UP000008130"/>
    </source>
</evidence>
<dbReference type="NCBIfam" id="TIGR00360">
    <property type="entry name" value="ComEC_N-term"/>
    <property type="match status" value="1"/>
</dbReference>
<evidence type="ECO:0000259" key="8">
    <source>
        <dbReference type="Pfam" id="PF13567"/>
    </source>
</evidence>
<dbReference type="HOGENOM" id="CLU_011826_1_0_5"/>
<comment type="subcellular location">
    <subcellularLocation>
        <location evidence="1">Cell membrane</location>
        <topology evidence="1">Multi-pass membrane protein</topology>
    </subcellularLocation>
</comment>
<dbReference type="Proteomes" id="UP000008130">
    <property type="component" value="Chromosome"/>
</dbReference>